<name>A0A0D6LRZ9_9BILA</name>
<sequence>MEPPRHRMAPKKQDENTGPTRLQNVNFNESYKQWKSNTPSIALMAEELRGCSFADGSCAKDEESFDSDASGILELFIRAGHITTSSPGKKDTILHNGIPKTIRYKDRFVEGICVMRLLLSPEARLDNPSENITLRHYRMNKSFSAV</sequence>
<evidence type="ECO:0000313" key="2">
    <source>
        <dbReference type="EMBL" id="EPB72786.1"/>
    </source>
</evidence>
<feature type="region of interest" description="Disordered" evidence="1">
    <location>
        <begin position="1"/>
        <end position="25"/>
    </location>
</feature>
<keyword evidence="3" id="KW-1185">Reference proteome</keyword>
<feature type="compositionally biased region" description="Polar residues" evidence="1">
    <location>
        <begin position="16"/>
        <end position="25"/>
    </location>
</feature>
<organism evidence="2 3">
    <name type="scientific">Ancylostoma ceylanicum</name>
    <dbReference type="NCBI Taxonomy" id="53326"/>
    <lineage>
        <taxon>Eukaryota</taxon>
        <taxon>Metazoa</taxon>
        <taxon>Ecdysozoa</taxon>
        <taxon>Nematoda</taxon>
        <taxon>Chromadorea</taxon>
        <taxon>Rhabditida</taxon>
        <taxon>Rhabditina</taxon>
        <taxon>Rhabditomorpha</taxon>
        <taxon>Strongyloidea</taxon>
        <taxon>Ancylostomatidae</taxon>
        <taxon>Ancylostomatinae</taxon>
        <taxon>Ancylostoma</taxon>
    </lineage>
</organism>
<accession>A0A0D6LRZ9</accession>
<gene>
    <name evidence="2" type="ORF">ANCCEY_08122</name>
</gene>
<feature type="compositionally biased region" description="Basic residues" evidence="1">
    <location>
        <begin position="1"/>
        <end position="10"/>
    </location>
</feature>
<dbReference type="Proteomes" id="UP000054495">
    <property type="component" value="Unassembled WGS sequence"/>
</dbReference>
<proteinExistence type="predicted"/>
<reference evidence="2 3" key="1">
    <citation type="submission" date="2013-05" db="EMBL/GenBank/DDBJ databases">
        <title>Draft genome of the parasitic nematode Anyclostoma ceylanicum.</title>
        <authorList>
            <person name="Mitreva M."/>
        </authorList>
    </citation>
    <scope>NUCLEOTIDE SEQUENCE [LARGE SCALE GENOMIC DNA]</scope>
</reference>
<evidence type="ECO:0000313" key="3">
    <source>
        <dbReference type="Proteomes" id="UP000054495"/>
    </source>
</evidence>
<dbReference type="AlphaFoldDB" id="A0A0D6LRZ9"/>
<evidence type="ECO:0000256" key="1">
    <source>
        <dbReference type="SAM" id="MobiDB-lite"/>
    </source>
</evidence>
<dbReference type="EMBL" id="KE125024">
    <property type="protein sequence ID" value="EPB72786.1"/>
    <property type="molecule type" value="Genomic_DNA"/>
</dbReference>
<protein>
    <submittedName>
        <fullName evidence="2">Uncharacterized protein</fullName>
    </submittedName>
</protein>